<dbReference type="InterPro" id="IPR011060">
    <property type="entry name" value="RibuloseP-bd_barrel"/>
</dbReference>
<comment type="subunit">
    <text evidence="3">Heterodimer of HisH and HisF.</text>
</comment>
<keyword evidence="7 12" id="KW-0456">Lyase</keyword>
<dbReference type="InterPro" id="IPR004651">
    <property type="entry name" value="HisF"/>
</dbReference>
<dbReference type="Gene3D" id="3.20.20.70">
    <property type="entry name" value="Aldolase class I"/>
    <property type="match status" value="1"/>
</dbReference>
<evidence type="ECO:0000256" key="9">
    <source>
        <dbReference type="ARBA" id="ARBA00030264"/>
    </source>
</evidence>
<comment type="catalytic activity">
    <reaction evidence="10">
        <text>5-[(5-phospho-1-deoxy-D-ribulos-1-ylimino)methylamino]-1-(5-phospho-beta-D-ribosyl)imidazole-4-carboxamide + L-glutamine = D-erythro-1-(imidazol-4-yl)glycerol 3-phosphate + 5-amino-1-(5-phospho-beta-D-ribosyl)imidazole-4-carboxamide + L-glutamate + H(+)</text>
        <dbReference type="Rhea" id="RHEA:24793"/>
        <dbReference type="ChEBI" id="CHEBI:15378"/>
        <dbReference type="ChEBI" id="CHEBI:29985"/>
        <dbReference type="ChEBI" id="CHEBI:58278"/>
        <dbReference type="ChEBI" id="CHEBI:58359"/>
        <dbReference type="ChEBI" id="CHEBI:58475"/>
        <dbReference type="ChEBI" id="CHEBI:58525"/>
        <dbReference type="EC" id="4.3.2.10"/>
    </reaction>
</comment>
<dbReference type="CDD" id="cd04731">
    <property type="entry name" value="HisF"/>
    <property type="match status" value="1"/>
</dbReference>
<evidence type="ECO:0000256" key="3">
    <source>
        <dbReference type="ARBA" id="ARBA00011152"/>
    </source>
</evidence>
<keyword evidence="5 11" id="KW-0028">Amino-acid biosynthesis</keyword>
<gene>
    <name evidence="12" type="primary">hisF</name>
    <name evidence="12" type="ORF">JWG45_09025</name>
</gene>
<reference evidence="12 13" key="1">
    <citation type="submission" date="2021-02" db="EMBL/GenBank/DDBJ databases">
        <title>Leptospira ainlahdjerensis sp. nov., Leptospira ainazelensis sp. nov., Leptospira abararensis sp. nov. and Leptospira chreensis sp. nov., four new species isolated from water sources in Algeria.</title>
        <authorList>
            <person name="Amara Korba A."/>
            <person name="Kainiu M."/>
            <person name="Vincent A.T."/>
            <person name="Mariet J.-F."/>
            <person name="Veyrier F.J."/>
            <person name="Goarant C."/>
            <person name="Picardeau M."/>
        </authorList>
    </citation>
    <scope>NUCLEOTIDE SEQUENCE [LARGE SCALE GENOMIC DNA]</scope>
    <source>
        <strain evidence="12 13">201903070</strain>
    </source>
</reference>
<dbReference type="NCBIfam" id="NF038364">
    <property type="entry name" value="AglZ_HisF2_fam"/>
    <property type="match status" value="1"/>
</dbReference>
<evidence type="ECO:0000256" key="11">
    <source>
        <dbReference type="RuleBase" id="RU003657"/>
    </source>
</evidence>
<evidence type="ECO:0000256" key="5">
    <source>
        <dbReference type="ARBA" id="ARBA00022605"/>
    </source>
</evidence>
<comment type="similarity">
    <text evidence="2 11">Belongs to the HisA/HisF family.</text>
</comment>
<evidence type="ECO:0000313" key="13">
    <source>
        <dbReference type="Proteomes" id="UP000724686"/>
    </source>
</evidence>
<dbReference type="GO" id="GO:0016829">
    <property type="term" value="F:lyase activity"/>
    <property type="evidence" value="ECO:0007669"/>
    <property type="project" value="UniProtKB-KW"/>
</dbReference>
<evidence type="ECO:0000313" key="12">
    <source>
        <dbReference type="EMBL" id="MBM9577293.1"/>
    </source>
</evidence>
<evidence type="ECO:0000256" key="10">
    <source>
        <dbReference type="ARBA" id="ARBA00047838"/>
    </source>
</evidence>
<protein>
    <recommendedName>
        <fullName evidence="4">imidazole glycerol-phosphate synthase</fullName>
        <ecNumber evidence="4">4.3.2.10</ecNumber>
    </recommendedName>
    <alternativeName>
        <fullName evidence="9">IGP synthase cyclase subunit</fullName>
    </alternativeName>
</protein>
<evidence type="ECO:0000256" key="2">
    <source>
        <dbReference type="ARBA" id="ARBA00009667"/>
    </source>
</evidence>
<dbReference type="EMBL" id="JAFFPU010000033">
    <property type="protein sequence ID" value="MBM9577293.1"/>
    <property type="molecule type" value="Genomic_DNA"/>
</dbReference>
<dbReference type="PANTHER" id="PTHR21235:SF2">
    <property type="entry name" value="IMIDAZOLE GLYCEROL PHOSPHATE SYNTHASE HISHF"/>
    <property type="match status" value="1"/>
</dbReference>
<dbReference type="RefSeq" id="WP_205279428.1">
    <property type="nucleotide sequence ID" value="NZ_JAFFPU010000033.1"/>
</dbReference>
<keyword evidence="13" id="KW-1185">Reference proteome</keyword>
<dbReference type="PANTHER" id="PTHR21235">
    <property type="entry name" value="IMIDAZOLE GLYCEROL PHOSPHATE SYNTHASE SUBUNIT HISF/H IGP SYNTHASE SUBUNIT HISF/H"/>
    <property type="match status" value="1"/>
</dbReference>
<evidence type="ECO:0000256" key="1">
    <source>
        <dbReference type="ARBA" id="ARBA00005091"/>
    </source>
</evidence>
<dbReference type="Pfam" id="PF00977">
    <property type="entry name" value="His_biosynth"/>
    <property type="match status" value="1"/>
</dbReference>
<keyword evidence="6 11" id="KW-0368">Histidine biosynthesis</keyword>
<dbReference type="SUPFAM" id="SSF51366">
    <property type="entry name" value="Ribulose-phoshate binding barrel"/>
    <property type="match status" value="1"/>
</dbReference>
<dbReference type="InterPro" id="IPR006062">
    <property type="entry name" value="His_biosynth"/>
</dbReference>
<dbReference type="Proteomes" id="UP000724686">
    <property type="component" value="Unassembled WGS sequence"/>
</dbReference>
<organism evidence="12 13">
    <name type="scientific">Leptospira ainlahdjerensis</name>
    <dbReference type="NCBI Taxonomy" id="2810033"/>
    <lineage>
        <taxon>Bacteria</taxon>
        <taxon>Pseudomonadati</taxon>
        <taxon>Spirochaetota</taxon>
        <taxon>Spirochaetia</taxon>
        <taxon>Leptospirales</taxon>
        <taxon>Leptospiraceae</taxon>
        <taxon>Leptospira</taxon>
    </lineage>
</organism>
<comment type="function">
    <text evidence="8">IGPS catalyzes the conversion of PRFAR and glutamine to IGP, AICAR and glutamate. The HisF subunit catalyzes the cyclization activity that produces IGP and AICAR from PRFAR using the ammonia provided by the HisH subunit.</text>
</comment>
<name>A0ABS2UAA1_9LEPT</name>
<proteinExistence type="inferred from homology"/>
<comment type="caution">
    <text evidence="12">The sequence shown here is derived from an EMBL/GenBank/DDBJ whole genome shotgun (WGS) entry which is preliminary data.</text>
</comment>
<dbReference type="InterPro" id="IPR050064">
    <property type="entry name" value="IGPS_HisA/HisF"/>
</dbReference>
<evidence type="ECO:0000256" key="8">
    <source>
        <dbReference type="ARBA" id="ARBA00025475"/>
    </source>
</evidence>
<dbReference type="InterPro" id="IPR013785">
    <property type="entry name" value="Aldolase_TIM"/>
</dbReference>
<evidence type="ECO:0000256" key="6">
    <source>
        <dbReference type="ARBA" id="ARBA00023102"/>
    </source>
</evidence>
<comment type="pathway">
    <text evidence="1">Amino-acid biosynthesis; L-histidine biosynthesis; L-histidine from 5-phospho-alpha-D-ribose 1-diphosphate: step 5/9.</text>
</comment>
<dbReference type="EC" id="4.3.2.10" evidence="4"/>
<evidence type="ECO:0000256" key="4">
    <source>
        <dbReference type="ARBA" id="ARBA00012809"/>
    </source>
</evidence>
<sequence length="255" mass="28089">MLKPRIIPALLVKDGGLVKTVKFDNERYIGDPINAVKIFNEKEADELTVLDISASKERTDPDFRLIERLANECRMPLCYGGGIKNLEQANRILSFGVEKIVISSLAIENPKMIRAMADYLGSQSVVVAIDYKKTGFSKKEEVVIYNGTKKTGISPEELLRSAIDLGAGEILLNSIDKDGTMEGYDVETIKKIRKECGVPLTVLGGAGSLRNVKDLISEVGIIGVAAGSLFIYKGVHKAVLINYPNREEKEQLFNR</sequence>
<evidence type="ECO:0000256" key="7">
    <source>
        <dbReference type="ARBA" id="ARBA00023239"/>
    </source>
</evidence>
<accession>A0ABS2UAA1</accession>